<keyword evidence="7 17" id="KW-0812">Transmembrane</keyword>
<evidence type="ECO:0000256" key="6">
    <source>
        <dbReference type="ARBA" id="ARBA00022679"/>
    </source>
</evidence>
<evidence type="ECO:0000259" key="18">
    <source>
        <dbReference type="PROSITE" id="PS50089"/>
    </source>
</evidence>
<dbReference type="SMART" id="SM00184">
    <property type="entry name" value="RING"/>
    <property type="match status" value="1"/>
</dbReference>
<dbReference type="EC" id="2.3.2.27" evidence="5"/>
<dbReference type="InterPro" id="IPR013083">
    <property type="entry name" value="Znf_RING/FYVE/PHD"/>
</dbReference>
<dbReference type="GO" id="GO:0061630">
    <property type="term" value="F:ubiquitin protein ligase activity"/>
    <property type="evidence" value="ECO:0007669"/>
    <property type="project" value="UniProtKB-EC"/>
</dbReference>
<comment type="pathway">
    <text evidence="3">Protein modification; protein ubiquitination.</text>
</comment>
<keyword evidence="9 15" id="KW-0863">Zinc-finger</keyword>
<feature type="transmembrane region" description="Helical" evidence="17">
    <location>
        <begin position="100"/>
        <end position="119"/>
    </location>
</feature>
<evidence type="ECO:0000256" key="7">
    <source>
        <dbReference type="ARBA" id="ARBA00022692"/>
    </source>
</evidence>
<dbReference type="InterPro" id="IPR050731">
    <property type="entry name" value="HRD1_E3_ubiq-ligases"/>
</dbReference>
<dbReference type="InterPro" id="IPR001841">
    <property type="entry name" value="Znf_RING"/>
</dbReference>
<evidence type="ECO:0000256" key="4">
    <source>
        <dbReference type="ARBA" id="ARBA00010089"/>
    </source>
</evidence>
<keyword evidence="8" id="KW-0479">Metal-binding</keyword>
<evidence type="ECO:0000256" key="13">
    <source>
        <dbReference type="ARBA" id="ARBA00022989"/>
    </source>
</evidence>
<feature type="region of interest" description="Disordered" evidence="16">
    <location>
        <begin position="366"/>
        <end position="438"/>
    </location>
</feature>
<dbReference type="EMBL" id="JABAYA010000197">
    <property type="protein sequence ID" value="KAF7722395.1"/>
    <property type="molecule type" value="Genomic_DNA"/>
</dbReference>
<dbReference type="PANTHER" id="PTHR22763">
    <property type="entry name" value="RING ZINC FINGER PROTEIN"/>
    <property type="match status" value="1"/>
</dbReference>
<dbReference type="InterPro" id="IPR058051">
    <property type="entry name" value="Znf_RING_synoviolin"/>
</dbReference>
<feature type="transmembrane region" description="Helical" evidence="17">
    <location>
        <begin position="171"/>
        <end position="193"/>
    </location>
</feature>
<dbReference type="Proteomes" id="UP000605846">
    <property type="component" value="Unassembled WGS sequence"/>
</dbReference>
<sequence length="617" mass="69339">MRLAVYGGVSTLLSLGIILSAMHQRSNFYAACVYLSKSSACVMILLNMGFLVSILLGKALQAIFFGELRAIEVEHLYERSWYAVTETCLAMTIFRDEFDLHFVIVFTTLLFLKIFHWLCQDRVDFMEQTPANRITFHARMVNLMLLLLIIDCLLAHHAIDVSMKKGANMMIMFGFEYTILICTMLSVVGRYILNVIDMRSEEPWENKSMYVFYLDLVTEFFKLITYLVFFLFICIFYQLPLHIIRDVYVTFRSFIQKCRDLYRYRRATRNMNELYANATAEDLSRTSDNTCIICREEMRANDTESDGNAPAPANREREQNVDQPKKLPCGHIFHFHCLRSWLERQQSCPTCRRSVLSDGQDSLANVARSQSAGGPAADALTSEQQRINQQQSNLNFPVQHQQETQPVPQQQIPDNASRPTSTNGLPVASFTATPQSSYINPNPAHLTTATNMPLGILTPQNNNSTQGAPPSFSMNSPFPGMIPLVPLSGVPFHSSDTTQQPTTSRTVPTVLTEEQLAVLSTNTRESIVQQLRVLETVQSQIFECMQVLARTLSVIPEANTNTTTTQEANPASEGNTQQSSPAEQSSNDKSTEGGHNVAESSTAHERKGKMAEHTSEG</sequence>
<evidence type="ECO:0000256" key="9">
    <source>
        <dbReference type="ARBA" id="ARBA00022771"/>
    </source>
</evidence>
<feature type="compositionally biased region" description="Low complexity" evidence="16">
    <location>
        <begin position="397"/>
        <end position="413"/>
    </location>
</feature>
<keyword evidence="14 17" id="KW-0472">Membrane</keyword>
<keyword evidence="20" id="KW-1185">Reference proteome</keyword>
<evidence type="ECO:0000256" key="8">
    <source>
        <dbReference type="ARBA" id="ARBA00022723"/>
    </source>
</evidence>
<keyword evidence="12" id="KW-0862">Zinc</keyword>
<dbReference type="CDD" id="cd16479">
    <property type="entry name" value="RING-H2_synoviolin"/>
    <property type="match status" value="1"/>
</dbReference>
<accession>A0A8H7BHE3</accession>
<gene>
    <name evidence="19" type="primary">HRD1</name>
    <name evidence="19" type="ORF">EC973_003171</name>
</gene>
<comment type="subcellular location">
    <subcellularLocation>
        <location evidence="2">Endoplasmic reticulum membrane</location>
        <topology evidence="2">Multi-pass membrane protein</topology>
    </subcellularLocation>
</comment>
<feature type="transmembrane region" description="Helical" evidence="17">
    <location>
        <begin position="44"/>
        <end position="64"/>
    </location>
</feature>
<evidence type="ECO:0000256" key="3">
    <source>
        <dbReference type="ARBA" id="ARBA00004906"/>
    </source>
</evidence>
<feature type="compositionally biased region" description="Polar residues" evidence="16">
    <location>
        <begin position="381"/>
        <end position="396"/>
    </location>
</feature>
<dbReference type="InterPro" id="IPR057992">
    <property type="entry name" value="TPR_SYVN1_N"/>
</dbReference>
<evidence type="ECO:0000256" key="16">
    <source>
        <dbReference type="SAM" id="MobiDB-lite"/>
    </source>
</evidence>
<comment type="caution">
    <text evidence="19">The sequence shown here is derived from an EMBL/GenBank/DDBJ whole genome shotgun (WGS) entry which is preliminary data.</text>
</comment>
<dbReference type="PANTHER" id="PTHR22763:SF184">
    <property type="entry name" value="E3 UBIQUITIN-PROTEIN LIGASE SYNOVIOLIN"/>
    <property type="match status" value="1"/>
</dbReference>
<feature type="region of interest" description="Disordered" evidence="16">
    <location>
        <begin position="561"/>
        <end position="617"/>
    </location>
</feature>
<protein>
    <recommendedName>
        <fullName evidence="5">RING-type E3 ubiquitin transferase</fullName>
        <ecNumber evidence="5">2.3.2.27</ecNumber>
    </recommendedName>
</protein>
<evidence type="ECO:0000256" key="17">
    <source>
        <dbReference type="SAM" id="Phobius"/>
    </source>
</evidence>
<evidence type="ECO:0000256" key="5">
    <source>
        <dbReference type="ARBA" id="ARBA00012483"/>
    </source>
</evidence>
<dbReference type="PROSITE" id="PS50089">
    <property type="entry name" value="ZF_RING_2"/>
    <property type="match status" value="1"/>
</dbReference>
<evidence type="ECO:0000256" key="14">
    <source>
        <dbReference type="ARBA" id="ARBA00023136"/>
    </source>
</evidence>
<feature type="region of interest" description="Disordered" evidence="16">
    <location>
        <begin position="302"/>
        <end position="322"/>
    </location>
</feature>
<keyword evidence="6" id="KW-0808">Transferase</keyword>
<proteinExistence type="inferred from homology"/>
<dbReference type="GO" id="GO:0043161">
    <property type="term" value="P:proteasome-mediated ubiquitin-dependent protein catabolic process"/>
    <property type="evidence" value="ECO:0007669"/>
    <property type="project" value="TreeGrafter"/>
</dbReference>
<name>A0A8H7BHE3_9FUNG</name>
<dbReference type="Pfam" id="PF13639">
    <property type="entry name" value="zf-RING_2"/>
    <property type="match status" value="1"/>
</dbReference>
<evidence type="ECO:0000313" key="19">
    <source>
        <dbReference type="EMBL" id="KAF7722395.1"/>
    </source>
</evidence>
<dbReference type="GO" id="GO:0008270">
    <property type="term" value="F:zinc ion binding"/>
    <property type="evidence" value="ECO:0007669"/>
    <property type="project" value="UniProtKB-KW"/>
</dbReference>
<dbReference type="GO" id="GO:0036503">
    <property type="term" value="P:ERAD pathway"/>
    <property type="evidence" value="ECO:0007669"/>
    <property type="project" value="TreeGrafter"/>
</dbReference>
<feature type="transmembrane region" description="Helical" evidence="17">
    <location>
        <begin position="213"/>
        <end position="239"/>
    </location>
</feature>
<evidence type="ECO:0000256" key="15">
    <source>
        <dbReference type="PROSITE-ProRule" id="PRU00175"/>
    </source>
</evidence>
<keyword evidence="11" id="KW-0256">Endoplasmic reticulum</keyword>
<keyword evidence="13 17" id="KW-1133">Transmembrane helix</keyword>
<dbReference type="SUPFAM" id="SSF57850">
    <property type="entry name" value="RING/U-box"/>
    <property type="match status" value="1"/>
</dbReference>
<comment type="similarity">
    <text evidence="4">Belongs to the HRD1 family.</text>
</comment>
<dbReference type="Gene3D" id="3.30.40.10">
    <property type="entry name" value="Zinc/RING finger domain, C3HC4 (zinc finger)"/>
    <property type="match status" value="1"/>
</dbReference>
<feature type="domain" description="RING-type" evidence="18">
    <location>
        <begin position="291"/>
        <end position="352"/>
    </location>
</feature>
<dbReference type="Pfam" id="PF25563">
    <property type="entry name" value="TPR_SYVN1_N"/>
    <property type="match status" value="1"/>
</dbReference>
<dbReference type="AlphaFoldDB" id="A0A8H7BHE3"/>
<evidence type="ECO:0000256" key="1">
    <source>
        <dbReference type="ARBA" id="ARBA00000900"/>
    </source>
</evidence>
<dbReference type="OrthoDB" id="7759664at2759"/>
<comment type="catalytic activity">
    <reaction evidence="1">
        <text>S-ubiquitinyl-[E2 ubiquitin-conjugating enzyme]-L-cysteine + [acceptor protein]-L-lysine = [E2 ubiquitin-conjugating enzyme]-L-cysteine + N(6)-ubiquitinyl-[acceptor protein]-L-lysine.</text>
        <dbReference type="EC" id="2.3.2.27"/>
    </reaction>
</comment>
<dbReference type="GO" id="GO:0005789">
    <property type="term" value="C:endoplasmic reticulum membrane"/>
    <property type="evidence" value="ECO:0007669"/>
    <property type="project" value="UniProtKB-SubCell"/>
</dbReference>
<reference evidence="19" key="1">
    <citation type="submission" date="2020-01" db="EMBL/GenBank/DDBJ databases">
        <title>Genome Sequencing of Three Apophysomyces-Like Fungal Strains Confirms a Novel Fungal Genus in the Mucoromycota with divergent Burkholderia-like Endosymbiotic Bacteria.</title>
        <authorList>
            <person name="Stajich J.E."/>
            <person name="Macias A.M."/>
            <person name="Carter-House D."/>
            <person name="Lovett B."/>
            <person name="Kasson L.R."/>
            <person name="Berry K."/>
            <person name="Grigoriev I."/>
            <person name="Chang Y."/>
            <person name="Spatafora J."/>
            <person name="Kasson M.T."/>
        </authorList>
    </citation>
    <scope>NUCLEOTIDE SEQUENCE</scope>
    <source>
        <strain evidence="19">NRRL A-21654</strain>
    </source>
</reference>
<organism evidence="19 20">
    <name type="scientific">Apophysomyces ossiformis</name>
    <dbReference type="NCBI Taxonomy" id="679940"/>
    <lineage>
        <taxon>Eukaryota</taxon>
        <taxon>Fungi</taxon>
        <taxon>Fungi incertae sedis</taxon>
        <taxon>Mucoromycota</taxon>
        <taxon>Mucoromycotina</taxon>
        <taxon>Mucoromycetes</taxon>
        <taxon>Mucorales</taxon>
        <taxon>Mucorineae</taxon>
        <taxon>Mucoraceae</taxon>
        <taxon>Apophysomyces</taxon>
    </lineage>
</organism>
<feature type="compositionally biased region" description="Basic and acidic residues" evidence="16">
    <location>
        <begin position="602"/>
        <end position="617"/>
    </location>
</feature>
<evidence type="ECO:0000256" key="11">
    <source>
        <dbReference type="ARBA" id="ARBA00022824"/>
    </source>
</evidence>
<keyword evidence="10" id="KW-0833">Ubl conjugation pathway</keyword>
<feature type="compositionally biased region" description="Polar residues" evidence="16">
    <location>
        <begin position="566"/>
        <end position="588"/>
    </location>
</feature>
<feature type="compositionally biased region" description="Polar residues" evidence="16">
    <location>
        <begin position="417"/>
        <end position="438"/>
    </location>
</feature>
<evidence type="ECO:0000256" key="12">
    <source>
        <dbReference type="ARBA" id="ARBA00022833"/>
    </source>
</evidence>
<evidence type="ECO:0000313" key="20">
    <source>
        <dbReference type="Proteomes" id="UP000605846"/>
    </source>
</evidence>
<feature type="transmembrane region" description="Helical" evidence="17">
    <location>
        <begin position="140"/>
        <end position="159"/>
    </location>
</feature>
<evidence type="ECO:0000256" key="2">
    <source>
        <dbReference type="ARBA" id="ARBA00004477"/>
    </source>
</evidence>
<evidence type="ECO:0000256" key="10">
    <source>
        <dbReference type="ARBA" id="ARBA00022786"/>
    </source>
</evidence>